<dbReference type="PROSITE" id="PS00973">
    <property type="entry name" value="USP_2"/>
    <property type="match status" value="1"/>
</dbReference>
<dbReference type="Pfam" id="PF02809">
    <property type="entry name" value="UIM"/>
    <property type="match status" value="2"/>
</dbReference>
<feature type="region of interest" description="Disordered" evidence="2">
    <location>
        <begin position="339"/>
        <end position="359"/>
    </location>
</feature>
<keyword evidence="1" id="KW-0175">Coiled coil</keyword>
<dbReference type="InterPro" id="IPR038765">
    <property type="entry name" value="Papain-like_cys_pep_sf"/>
</dbReference>
<dbReference type="Pfam" id="PF00443">
    <property type="entry name" value="UCH"/>
    <property type="match status" value="1"/>
</dbReference>
<dbReference type="GO" id="GO:0005634">
    <property type="term" value="C:nucleus"/>
    <property type="evidence" value="ECO:0007669"/>
    <property type="project" value="TreeGrafter"/>
</dbReference>
<dbReference type="InterPro" id="IPR028889">
    <property type="entry name" value="USP"/>
</dbReference>
<evidence type="ECO:0000256" key="2">
    <source>
        <dbReference type="SAM" id="MobiDB-lite"/>
    </source>
</evidence>
<dbReference type="PROSITE" id="PS50235">
    <property type="entry name" value="USP_3"/>
    <property type="match status" value="1"/>
</dbReference>
<dbReference type="CDD" id="cd02257">
    <property type="entry name" value="Peptidase_C19"/>
    <property type="match status" value="1"/>
</dbReference>
<feature type="compositionally biased region" description="Basic and acidic residues" evidence="2">
    <location>
        <begin position="339"/>
        <end position="351"/>
    </location>
</feature>
<feature type="coiled-coil region" evidence="1">
    <location>
        <begin position="361"/>
        <end position="388"/>
    </location>
</feature>
<dbReference type="PROSITE" id="PS50330">
    <property type="entry name" value="UIM"/>
    <property type="match status" value="2"/>
</dbReference>
<reference evidence="4" key="1">
    <citation type="thesis" date="2020" institute="ProQuest LLC" country="789 East Eisenhower Parkway, Ann Arbor, MI, USA">
        <title>Comparative Genomics and Chromosome Evolution.</title>
        <authorList>
            <person name="Mudd A.B."/>
        </authorList>
    </citation>
    <scope>NUCLEOTIDE SEQUENCE</scope>
    <source>
        <strain evidence="4">HN-11 Male</strain>
        <tissue evidence="4">Kidney and liver</tissue>
    </source>
</reference>
<name>A0A8J6EP09_ELECQ</name>
<dbReference type="GO" id="GO:0000082">
    <property type="term" value="P:G1/S transition of mitotic cell cycle"/>
    <property type="evidence" value="ECO:0007669"/>
    <property type="project" value="TreeGrafter"/>
</dbReference>
<evidence type="ECO:0000259" key="3">
    <source>
        <dbReference type="PROSITE" id="PS50235"/>
    </source>
</evidence>
<accession>A0A8J6EP09</accession>
<organism evidence="4 5">
    <name type="scientific">Eleutherodactylus coqui</name>
    <name type="common">Puerto Rican coqui</name>
    <dbReference type="NCBI Taxonomy" id="57060"/>
    <lineage>
        <taxon>Eukaryota</taxon>
        <taxon>Metazoa</taxon>
        <taxon>Chordata</taxon>
        <taxon>Craniata</taxon>
        <taxon>Vertebrata</taxon>
        <taxon>Euteleostomi</taxon>
        <taxon>Amphibia</taxon>
        <taxon>Batrachia</taxon>
        <taxon>Anura</taxon>
        <taxon>Neobatrachia</taxon>
        <taxon>Hyloidea</taxon>
        <taxon>Eleutherodactylidae</taxon>
        <taxon>Eleutherodactylinae</taxon>
        <taxon>Eleutherodactylus</taxon>
        <taxon>Eleutherodactylus</taxon>
    </lineage>
</organism>
<evidence type="ECO:0000313" key="4">
    <source>
        <dbReference type="EMBL" id="KAG9472410.1"/>
    </source>
</evidence>
<dbReference type="SUPFAM" id="SSF54001">
    <property type="entry name" value="Cysteine proteinases"/>
    <property type="match status" value="1"/>
</dbReference>
<dbReference type="InterPro" id="IPR050164">
    <property type="entry name" value="Peptidase_C19"/>
</dbReference>
<dbReference type="InterPro" id="IPR001394">
    <property type="entry name" value="Peptidase_C19_UCH"/>
</dbReference>
<gene>
    <name evidence="4" type="ORF">GDO78_019710</name>
</gene>
<feature type="domain" description="USP" evidence="3">
    <location>
        <begin position="1"/>
        <end position="515"/>
    </location>
</feature>
<evidence type="ECO:0000256" key="1">
    <source>
        <dbReference type="SAM" id="Coils"/>
    </source>
</evidence>
<dbReference type="GO" id="GO:0005829">
    <property type="term" value="C:cytosol"/>
    <property type="evidence" value="ECO:0007669"/>
    <property type="project" value="TreeGrafter"/>
</dbReference>
<protein>
    <recommendedName>
        <fullName evidence="3">USP domain-containing protein</fullName>
    </recommendedName>
</protein>
<sequence length="533" mass="60470">MAKLNKTWKTELSSDDRTSVKAGDDLAATHVYTCPVICNFEFEAQHSIICKMCGEKVIKREQFNDLSIDLPRRKQLLPLRSIQDSLDLFFRKEDLEYSCEKCNGKSAVVIHKFSRLPRVLILHLKRYSFSVALSLSNKVGQQVIIPRYLTMFSHCTESTRPPVPLGYNAQAAANSRPLKTSQMVNSCNVGNNATAVRKQSLKSTSTLPVSLDSESEDEHLKRRVINHKALTNVVKDLPAEDPDKKLNVESIKGQDLADTSFDEMNDDELMATVLEMTSKDTSLHVNNDEEEKMASSPDTGFGGDDEMQETAENMETIEEDKSKAVKELIVPGAAQYSDLAKDFDENKENKTPDGSQNDTDWMQYELDREREEQELQQALAQSLQEQEARELKEDDDLKRATELSLQEFNSSLLDGVMSDEDSGNEEVLDMEYTEEEAEELKKNAESGELPHSYRLVSVVSHIGSSSSSGHYISDVYDIKKQAWFTYNDLAVSRTQETTVQNDRDRSGYIFFYMHKDIFDEMAEEEKKSANLKF</sequence>
<dbReference type="Proteomes" id="UP000770717">
    <property type="component" value="Unassembled WGS sequence"/>
</dbReference>
<dbReference type="GO" id="GO:0016579">
    <property type="term" value="P:protein deubiquitination"/>
    <property type="evidence" value="ECO:0007669"/>
    <property type="project" value="InterPro"/>
</dbReference>
<comment type="caution">
    <text evidence="4">The sequence shown here is derived from an EMBL/GenBank/DDBJ whole genome shotgun (WGS) entry which is preliminary data.</text>
</comment>
<proteinExistence type="predicted"/>
<dbReference type="InterPro" id="IPR003903">
    <property type="entry name" value="UIM_dom"/>
</dbReference>
<feature type="region of interest" description="Disordered" evidence="2">
    <location>
        <begin position="284"/>
        <end position="306"/>
    </location>
</feature>
<dbReference type="PANTHER" id="PTHR24006">
    <property type="entry name" value="UBIQUITIN CARBOXYL-TERMINAL HYDROLASE"/>
    <property type="match status" value="1"/>
</dbReference>
<dbReference type="AlphaFoldDB" id="A0A8J6EP09"/>
<dbReference type="OrthoDB" id="289038at2759"/>
<dbReference type="EMBL" id="WNTK01000055">
    <property type="protein sequence ID" value="KAG9472410.1"/>
    <property type="molecule type" value="Genomic_DNA"/>
</dbReference>
<dbReference type="InterPro" id="IPR018200">
    <property type="entry name" value="USP_CS"/>
</dbReference>
<dbReference type="SMART" id="SM00726">
    <property type="entry name" value="UIM"/>
    <property type="match status" value="2"/>
</dbReference>
<keyword evidence="5" id="KW-1185">Reference proteome</keyword>
<dbReference type="FunFam" id="3.90.70.10:FF:000066">
    <property type="entry name" value="Ubiquitin carboxyl-terminal hydrolase 37"/>
    <property type="match status" value="1"/>
</dbReference>
<dbReference type="PANTHER" id="PTHR24006:SF915">
    <property type="entry name" value="UBIQUITIN CARBOXYL-TERMINAL HYDROLASE-RELATED"/>
    <property type="match status" value="1"/>
</dbReference>
<evidence type="ECO:0000313" key="5">
    <source>
        <dbReference type="Proteomes" id="UP000770717"/>
    </source>
</evidence>
<dbReference type="GO" id="GO:0004843">
    <property type="term" value="F:cysteine-type deubiquitinase activity"/>
    <property type="evidence" value="ECO:0007669"/>
    <property type="project" value="InterPro"/>
</dbReference>
<dbReference type="Gene3D" id="3.90.70.10">
    <property type="entry name" value="Cysteine proteinases"/>
    <property type="match status" value="2"/>
</dbReference>